<evidence type="ECO:0000313" key="4">
    <source>
        <dbReference type="Proteomes" id="UP001391051"/>
    </source>
</evidence>
<dbReference type="EMBL" id="JAQQWE010000009">
    <property type="protein sequence ID" value="KAK7940801.1"/>
    <property type="molecule type" value="Genomic_DNA"/>
</dbReference>
<dbReference type="InterPro" id="IPR001810">
    <property type="entry name" value="F-box_dom"/>
</dbReference>
<evidence type="ECO:0000313" key="3">
    <source>
        <dbReference type="EMBL" id="KAK7940801.1"/>
    </source>
</evidence>
<proteinExistence type="predicted"/>
<feature type="domain" description="F-box" evidence="2">
    <location>
        <begin position="106"/>
        <end position="143"/>
    </location>
</feature>
<evidence type="ECO:0000259" key="2">
    <source>
        <dbReference type="PROSITE" id="PS50181"/>
    </source>
</evidence>
<dbReference type="SUPFAM" id="SSF81383">
    <property type="entry name" value="F-box domain"/>
    <property type="match status" value="1"/>
</dbReference>
<name>A0ABR1PUW3_9PEZI</name>
<dbReference type="PROSITE" id="PS50181">
    <property type="entry name" value="FBOX"/>
    <property type="match status" value="1"/>
</dbReference>
<dbReference type="Pfam" id="PF12937">
    <property type="entry name" value="F-box-like"/>
    <property type="match status" value="1"/>
</dbReference>
<sequence length="536" mass="61490">MDPPHVTEFASQRYFDKLKQLAEAKDRQPPNASHLDGSVVSPTSTFILPIGASKLQEQTDAEVLKTADKKRLNFKFRSIIPLRNLTEHDQRRLPNENAHKKRAAFDQLFLALPNELKIQIIASLPLSDILNLRLASRSWHAMISLNELPIVRYHLKHHIPAYATRLYPVPEDRAAVNIHYLCGIWHRLHVAAKLAFLICEWITKELFLRRTEEQRRDFSVQRERMRRRLIPLLFTLFHFFETYRTLHLQYIEEHGHGLMKEPYTVNPIEAKIMSMYDDKTLLHVHQVFPMVVSSFCRRLRPPSYVGRVEGALRGYMHGKPSDEIYVTALCVGGLRQCERFWEIKGYNSRRGTVDAWYNSVTKSPATKTPAELAGKPRRGLLGLSRKKSSYGEKDDSGPGSEPLPTLSNTRARRTSDATRRPNEATAPLSQATMLESLVFDTSMSAGMPMGPLTREQLKLVLPDLPVLQQLWMQTAEALILDRQIVERPQDIKRNAAVMLDLIQEDGAADQDEWWYGRVAPESVRPPLESIDEDPIE</sequence>
<feature type="region of interest" description="Disordered" evidence="1">
    <location>
        <begin position="383"/>
        <end position="429"/>
    </location>
</feature>
<dbReference type="RefSeq" id="XP_066693553.1">
    <property type="nucleotide sequence ID" value="XM_066849410.1"/>
</dbReference>
<dbReference type="InterPro" id="IPR036047">
    <property type="entry name" value="F-box-like_dom_sf"/>
</dbReference>
<accession>A0ABR1PUW3</accession>
<organism evidence="3 4">
    <name type="scientific">Apiospora aurea</name>
    <dbReference type="NCBI Taxonomy" id="335848"/>
    <lineage>
        <taxon>Eukaryota</taxon>
        <taxon>Fungi</taxon>
        <taxon>Dikarya</taxon>
        <taxon>Ascomycota</taxon>
        <taxon>Pezizomycotina</taxon>
        <taxon>Sordariomycetes</taxon>
        <taxon>Xylariomycetidae</taxon>
        <taxon>Amphisphaeriales</taxon>
        <taxon>Apiosporaceae</taxon>
        <taxon>Apiospora</taxon>
    </lineage>
</organism>
<dbReference type="GeneID" id="92082472"/>
<gene>
    <name evidence="3" type="ORF">PG986_013188</name>
</gene>
<protein>
    <recommendedName>
        <fullName evidence="2">F-box domain-containing protein</fullName>
    </recommendedName>
</protein>
<feature type="compositionally biased region" description="Basic and acidic residues" evidence="1">
    <location>
        <begin position="413"/>
        <end position="422"/>
    </location>
</feature>
<comment type="caution">
    <text evidence="3">The sequence shown here is derived from an EMBL/GenBank/DDBJ whole genome shotgun (WGS) entry which is preliminary data.</text>
</comment>
<reference evidence="3 4" key="1">
    <citation type="submission" date="2023-01" db="EMBL/GenBank/DDBJ databases">
        <title>Analysis of 21 Apiospora genomes using comparative genomics revels a genus with tremendous synthesis potential of carbohydrate active enzymes and secondary metabolites.</title>
        <authorList>
            <person name="Sorensen T."/>
        </authorList>
    </citation>
    <scope>NUCLEOTIDE SEQUENCE [LARGE SCALE GENOMIC DNA]</scope>
    <source>
        <strain evidence="3 4">CBS 24483</strain>
    </source>
</reference>
<dbReference type="Proteomes" id="UP001391051">
    <property type="component" value="Unassembled WGS sequence"/>
</dbReference>
<evidence type="ECO:0000256" key="1">
    <source>
        <dbReference type="SAM" id="MobiDB-lite"/>
    </source>
</evidence>
<keyword evidence="4" id="KW-1185">Reference proteome</keyword>